<dbReference type="InterPro" id="IPR011008">
    <property type="entry name" value="Dimeric_a/b-barrel"/>
</dbReference>
<dbReference type="PANTHER" id="PTHR40057:SF1">
    <property type="entry name" value="SLR1162 PROTEIN"/>
    <property type="match status" value="1"/>
</dbReference>
<accession>A0A1X9LNA6</accession>
<dbReference type="EMBL" id="CP020715">
    <property type="protein sequence ID" value="ARJ06597.1"/>
    <property type="molecule type" value="Genomic_DNA"/>
</dbReference>
<name>A0A1X9LNA6_9MICO</name>
<dbReference type="AlphaFoldDB" id="A0A1X9LNA6"/>
<proteinExistence type="predicted"/>
<dbReference type="InterPro" id="IPR007138">
    <property type="entry name" value="ABM_dom"/>
</dbReference>
<keyword evidence="2" id="KW-1185">Reference proteome</keyword>
<sequence length="324" mass="36610">MSTTGSSARAATETGAPVSLVIHRRLAESSYDVYEAWQERVGAALARFPGFVDRQVIRPNPPVQVDWVIVQRFRSAADARAWLRSPERAALSSEISSHFLGNDDIHLVTEDAQQRAESASALISSRVPPELEDEFLAWQRRISAVEARYDGFVGHKVERPIPGVQDAWTVVLSFDTDEHLQRWLDSPERAALLAEGAGYNEQLTLQKASYGFGFWSGSAPAPDPVFKSNLIVLMMLYPIVFLWGYFVSDPLFAAHDVPFWLSLFIGNVVSTQLLGWIFVPWAFKRLGWWLKRKRRWQVHLAGYLIVCAVYALSMALYAWLLSLR</sequence>
<dbReference type="RefSeq" id="WP_085020735.1">
    <property type="nucleotide sequence ID" value="NZ_BMHD01000001.1"/>
</dbReference>
<dbReference type="PANTHER" id="PTHR40057">
    <property type="entry name" value="SLR1162 PROTEIN"/>
    <property type="match status" value="1"/>
</dbReference>
<dbReference type="Proteomes" id="UP000192775">
    <property type="component" value="Chromosome"/>
</dbReference>
<keyword evidence="1" id="KW-0560">Oxidoreductase</keyword>
<organism evidence="1 2">
    <name type="scientific">Cnuibacter physcomitrellae</name>
    <dbReference type="NCBI Taxonomy" id="1619308"/>
    <lineage>
        <taxon>Bacteria</taxon>
        <taxon>Bacillati</taxon>
        <taxon>Actinomycetota</taxon>
        <taxon>Actinomycetes</taxon>
        <taxon>Micrococcales</taxon>
        <taxon>Microbacteriaceae</taxon>
        <taxon>Cnuibacter</taxon>
    </lineage>
</organism>
<dbReference type="SUPFAM" id="SSF54909">
    <property type="entry name" value="Dimeric alpha+beta barrel"/>
    <property type="match status" value="2"/>
</dbReference>
<evidence type="ECO:0000313" key="2">
    <source>
        <dbReference type="Proteomes" id="UP000192775"/>
    </source>
</evidence>
<evidence type="ECO:0000313" key="1">
    <source>
        <dbReference type="EMBL" id="ARJ06597.1"/>
    </source>
</evidence>
<dbReference type="Pfam" id="PF03992">
    <property type="entry name" value="ABM"/>
    <property type="match status" value="2"/>
</dbReference>
<keyword evidence="1" id="KW-0503">Monooxygenase</keyword>
<protein>
    <submittedName>
        <fullName evidence="1">Antibiotic biosynthesis monooxygenase</fullName>
    </submittedName>
</protein>
<dbReference type="InterPro" id="IPR038762">
    <property type="entry name" value="ABM_predict"/>
</dbReference>
<dbReference type="GO" id="GO:0004497">
    <property type="term" value="F:monooxygenase activity"/>
    <property type="evidence" value="ECO:0007669"/>
    <property type="project" value="UniProtKB-KW"/>
</dbReference>
<dbReference type="STRING" id="1619308.B5808_16230"/>
<reference evidence="1 2" key="1">
    <citation type="submission" date="2017-04" db="EMBL/GenBank/DDBJ databases">
        <authorList>
            <person name="Afonso C.L."/>
            <person name="Miller P.J."/>
            <person name="Scott M.A."/>
            <person name="Spackman E."/>
            <person name="Goraichik I."/>
            <person name="Dimitrov K.M."/>
            <person name="Suarez D.L."/>
            <person name="Swayne D.E."/>
        </authorList>
    </citation>
    <scope>NUCLEOTIDE SEQUENCE [LARGE SCALE GENOMIC DNA]</scope>
    <source>
        <strain evidence="2">XA(T)</strain>
    </source>
</reference>
<gene>
    <name evidence="1" type="ORF">B5808_16230</name>
</gene>
<dbReference type="KEGG" id="cphy:B5808_16230"/>
<dbReference type="Gene3D" id="3.30.70.100">
    <property type="match status" value="2"/>
</dbReference>